<feature type="transmembrane region" description="Helical" evidence="12">
    <location>
        <begin position="460"/>
        <end position="486"/>
    </location>
</feature>
<evidence type="ECO:0000256" key="9">
    <source>
        <dbReference type="ARBA" id="ARBA00022989"/>
    </source>
</evidence>
<gene>
    <name evidence="13" type="ORF">X802_08330</name>
</gene>
<evidence type="ECO:0000313" key="13">
    <source>
        <dbReference type="EMBL" id="AJC72166.1"/>
    </source>
</evidence>
<evidence type="ECO:0000256" key="7">
    <source>
        <dbReference type="ARBA" id="ARBA00022692"/>
    </source>
</evidence>
<keyword evidence="4" id="KW-1003">Cell membrane</keyword>
<feature type="transmembrane region" description="Helical" evidence="12">
    <location>
        <begin position="143"/>
        <end position="165"/>
    </location>
</feature>
<keyword evidence="10" id="KW-0406">Ion transport</keyword>
<organism evidence="13 14">
    <name type="scientific">Thermococcus guaymasensis DSM 11113</name>
    <dbReference type="NCBI Taxonomy" id="1432656"/>
    <lineage>
        <taxon>Archaea</taxon>
        <taxon>Methanobacteriati</taxon>
        <taxon>Methanobacteriota</taxon>
        <taxon>Thermococci</taxon>
        <taxon>Thermococcales</taxon>
        <taxon>Thermococcaceae</taxon>
        <taxon>Thermococcus</taxon>
    </lineage>
</organism>
<proteinExistence type="inferred from homology"/>
<accession>A0A0X1KLN5</accession>
<feature type="transmembrane region" description="Helical" evidence="12">
    <location>
        <begin position="339"/>
        <end position="361"/>
    </location>
</feature>
<evidence type="ECO:0000256" key="5">
    <source>
        <dbReference type="ARBA" id="ARBA00022519"/>
    </source>
</evidence>
<evidence type="ECO:0000256" key="6">
    <source>
        <dbReference type="ARBA" id="ARBA00022538"/>
    </source>
</evidence>
<dbReference type="RefSeq" id="WP_062372703.1">
    <property type="nucleotide sequence ID" value="NZ_CP007140.1"/>
</dbReference>
<evidence type="ECO:0000256" key="12">
    <source>
        <dbReference type="SAM" id="Phobius"/>
    </source>
</evidence>
<dbReference type="GO" id="GO:0005886">
    <property type="term" value="C:plasma membrane"/>
    <property type="evidence" value="ECO:0007669"/>
    <property type="project" value="UniProtKB-SubCell"/>
</dbReference>
<evidence type="ECO:0000313" key="14">
    <source>
        <dbReference type="Proteomes" id="UP000062043"/>
    </source>
</evidence>
<dbReference type="EMBL" id="CP007140">
    <property type="protein sequence ID" value="AJC72166.1"/>
    <property type="molecule type" value="Genomic_DNA"/>
</dbReference>
<dbReference type="PANTHER" id="PTHR32024:SF2">
    <property type="entry name" value="TRK SYSTEM POTASSIUM UPTAKE PROTEIN TRKG-RELATED"/>
    <property type="match status" value="1"/>
</dbReference>
<dbReference type="GeneID" id="27135661"/>
<keyword evidence="14" id="KW-1185">Reference proteome</keyword>
<feature type="transmembrane region" description="Helical" evidence="12">
    <location>
        <begin position="78"/>
        <end position="101"/>
    </location>
</feature>
<dbReference type="STRING" id="1432656.X802_08330"/>
<evidence type="ECO:0000256" key="4">
    <source>
        <dbReference type="ARBA" id="ARBA00022475"/>
    </source>
</evidence>
<keyword evidence="9 12" id="KW-1133">Transmembrane helix</keyword>
<evidence type="ECO:0000256" key="2">
    <source>
        <dbReference type="ARBA" id="ARBA00009137"/>
    </source>
</evidence>
<evidence type="ECO:0000256" key="1">
    <source>
        <dbReference type="ARBA" id="ARBA00004429"/>
    </source>
</evidence>
<protein>
    <submittedName>
        <fullName evidence="13">Potassium transporter</fullName>
    </submittedName>
</protein>
<keyword evidence="3" id="KW-0813">Transport</keyword>
<dbReference type="Proteomes" id="UP000062043">
    <property type="component" value="Chromosome"/>
</dbReference>
<dbReference type="InterPro" id="IPR004772">
    <property type="entry name" value="TrkH"/>
</dbReference>
<feature type="transmembrane region" description="Helical" evidence="12">
    <location>
        <begin position="238"/>
        <end position="261"/>
    </location>
</feature>
<keyword evidence="7 12" id="KW-0812">Transmembrane</keyword>
<keyword evidence="11 12" id="KW-0472">Membrane</keyword>
<dbReference type="PATRIC" id="fig|1432656.3.peg.1624"/>
<name>A0A0X1KLN5_9EURY</name>
<dbReference type="NCBIfam" id="TIGR00933">
    <property type="entry name" value="2a38"/>
    <property type="match status" value="1"/>
</dbReference>
<dbReference type="Pfam" id="PF02386">
    <property type="entry name" value="TrkH"/>
    <property type="match status" value="1"/>
</dbReference>
<dbReference type="KEGG" id="tgy:X802_08330"/>
<sequence length="489" mass="54578">MFEFRKYINLSNDIFVVRALIGAILEGVGVAYLIPVLLMWFYPSEVRYVYYFAVPGFLSILVGAWLSRHQEKIEDVNLRQAMISAAFIWLFASFVSVVPFMEIARMSFIDSYFESMSAWTGTGLTMMSNLESYPRVLLFWRAWMQWLGGIGIVLVALTVLIRPGVAAARLYRAEARSERILPNLANTAKVIFQIYFVLTLVGAYLYYINGMGPFDAITHSMTGLGTGGMSSHDASIGYFHSMSIEAITIFLMIMGAVNFTVHYKVFKEKRLGPFFEDIQVRYMFIFLIPAITLIAYGLVQYGDTIADSLRQAIFHAVSAITCTGFGISDLSKYPELSKFVLALLMVIGGGAGSTAGGIKLIRFTLMYESLKWTIQQSILPKGAVIKRKVGNYIFTIEDLQEVTSFTMTYLAFLLFGTLYVMIRVKASLVDAFFEVASAQGNVGLSVGITSPALPPDVKTALIVLMWVGRLEIFSILVFVVSVAAIFRRR</sequence>
<feature type="transmembrane region" description="Helical" evidence="12">
    <location>
        <begin position="282"/>
        <end position="302"/>
    </location>
</feature>
<evidence type="ECO:0000256" key="11">
    <source>
        <dbReference type="ARBA" id="ARBA00023136"/>
    </source>
</evidence>
<evidence type="ECO:0000256" key="3">
    <source>
        <dbReference type="ARBA" id="ARBA00022448"/>
    </source>
</evidence>
<dbReference type="AlphaFoldDB" id="A0A0X1KLN5"/>
<dbReference type="InterPro" id="IPR003445">
    <property type="entry name" value="Cat_transpt"/>
</dbReference>
<feature type="transmembrane region" description="Helical" evidence="12">
    <location>
        <begin position="186"/>
        <end position="207"/>
    </location>
</feature>
<feature type="transmembrane region" description="Helical" evidence="12">
    <location>
        <begin position="48"/>
        <end position="66"/>
    </location>
</feature>
<keyword evidence="6" id="KW-0633">Potassium transport</keyword>
<keyword evidence="8" id="KW-0630">Potassium</keyword>
<feature type="transmembrane region" description="Helical" evidence="12">
    <location>
        <begin position="20"/>
        <end position="42"/>
    </location>
</feature>
<dbReference type="OrthoDB" id="111943at2157"/>
<comment type="similarity">
    <text evidence="2">Belongs to the TrkH potassium transport family.</text>
</comment>
<keyword evidence="5" id="KW-0997">Cell inner membrane</keyword>
<dbReference type="GO" id="GO:0015379">
    <property type="term" value="F:potassium:chloride symporter activity"/>
    <property type="evidence" value="ECO:0007669"/>
    <property type="project" value="InterPro"/>
</dbReference>
<evidence type="ECO:0000256" key="10">
    <source>
        <dbReference type="ARBA" id="ARBA00023065"/>
    </source>
</evidence>
<feature type="transmembrane region" description="Helical" evidence="12">
    <location>
        <begin position="402"/>
        <end position="421"/>
    </location>
</feature>
<comment type="subcellular location">
    <subcellularLocation>
        <location evidence="1">Cell inner membrane</location>
        <topology evidence="1">Multi-pass membrane protein</topology>
    </subcellularLocation>
</comment>
<reference evidence="13 14" key="1">
    <citation type="submission" date="2014-01" db="EMBL/GenBank/DDBJ databases">
        <title>Genome sequencing of Thermococcus guaymasensis.</title>
        <authorList>
            <person name="Zhang X."/>
            <person name="Alvare G."/>
            <person name="Fristensky B."/>
            <person name="Chen L."/>
            <person name="Suen T."/>
            <person name="Chen Q."/>
            <person name="Ma K."/>
        </authorList>
    </citation>
    <scope>NUCLEOTIDE SEQUENCE [LARGE SCALE GENOMIC DNA]</scope>
    <source>
        <strain evidence="13 14">DSM 11113</strain>
    </source>
</reference>
<dbReference type="PANTHER" id="PTHR32024">
    <property type="entry name" value="TRK SYSTEM POTASSIUM UPTAKE PROTEIN TRKG-RELATED"/>
    <property type="match status" value="1"/>
</dbReference>
<evidence type="ECO:0000256" key="8">
    <source>
        <dbReference type="ARBA" id="ARBA00022958"/>
    </source>
</evidence>